<reference evidence="1" key="1">
    <citation type="submission" date="2021-04" db="EMBL/GenBank/DDBJ databases">
        <title>Biosynthetic gene clusters of Dactylosporangioum roseum.</title>
        <authorList>
            <person name="Hartkoorn R.C."/>
            <person name="Beaudoing E."/>
            <person name="Hot D."/>
            <person name="Moureu S."/>
        </authorList>
    </citation>
    <scope>NUCLEOTIDE SEQUENCE</scope>
    <source>
        <strain evidence="1">NRRL B-16295</strain>
    </source>
</reference>
<dbReference type="EMBL" id="CP073721">
    <property type="protein sequence ID" value="UWZ34502.1"/>
    <property type="molecule type" value="Genomic_DNA"/>
</dbReference>
<evidence type="ECO:0000313" key="1">
    <source>
        <dbReference type="EMBL" id="UWZ34502.1"/>
    </source>
</evidence>
<evidence type="ECO:0000313" key="2">
    <source>
        <dbReference type="Proteomes" id="UP001058271"/>
    </source>
</evidence>
<proteinExistence type="predicted"/>
<name>A0ABY5YY95_9ACTN</name>
<dbReference type="Gene3D" id="2.60.120.10">
    <property type="entry name" value="Jelly Rolls"/>
    <property type="match status" value="1"/>
</dbReference>
<gene>
    <name evidence="1" type="ORF">Drose_25150</name>
</gene>
<protein>
    <submittedName>
        <fullName evidence="1">DUF4437 domain-containing protein</fullName>
    </submittedName>
</protein>
<keyword evidence="2" id="KW-1185">Reference proteome</keyword>
<dbReference type="SUPFAM" id="SSF51182">
    <property type="entry name" value="RmlC-like cupins"/>
    <property type="match status" value="2"/>
</dbReference>
<organism evidence="1 2">
    <name type="scientific">Dactylosporangium roseum</name>
    <dbReference type="NCBI Taxonomy" id="47989"/>
    <lineage>
        <taxon>Bacteria</taxon>
        <taxon>Bacillati</taxon>
        <taxon>Actinomycetota</taxon>
        <taxon>Actinomycetes</taxon>
        <taxon>Micromonosporales</taxon>
        <taxon>Micromonosporaceae</taxon>
        <taxon>Dactylosporangium</taxon>
    </lineage>
</organism>
<dbReference type="Pfam" id="PF14499">
    <property type="entry name" value="DUF4437"/>
    <property type="match status" value="1"/>
</dbReference>
<dbReference type="Proteomes" id="UP001058271">
    <property type="component" value="Chromosome"/>
</dbReference>
<dbReference type="InterPro" id="IPR014710">
    <property type="entry name" value="RmlC-like_jellyroll"/>
</dbReference>
<dbReference type="RefSeq" id="WP_260723822.1">
    <property type="nucleotide sequence ID" value="NZ_CP073721.1"/>
</dbReference>
<accession>A0ABY5YY95</accession>
<dbReference type="InterPro" id="IPR011051">
    <property type="entry name" value="RmlC_Cupin_sf"/>
</dbReference>
<dbReference type="InterPro" id="IPR028013">
    <property type="entry name" value="DUF4437"/>
</dbReference>
<sequence>MLSLDEESGSSSTLLRYPAGWRQDDPQALTADEELFVLAGSLTVGDVRHERYGYAHLPAGYVRPAMASPHGAVVLTFFSGEPRAAAAVTRGVDEARLVEAVDAFDGPWTGNFHPRFPSGAGRKFLREDPYDGEQTWVLGTMPLRWGRRAEKHPVVEEMYLLAGELVGHVGTMRAGAYFWRPEEEWHGPFGSPTGNLMLFRTKGGPLSTVYEDDEREFSWQPEHRPILPPGLTELGGKPWDGGCACY</sequence>